<keyword evidence="2" id="KW-0472">Membrane</keyword>
<feature type="compositionally biased region" description="Pro residues" evidence="1">
    <location>
        <begin position="378"/>
        <end position="399"/>
    </location>
</feature>
<evidence type="ECO:0000256" key="1">
    <source>
        <dbReference type="SAM" id="MobiDB-lite"/>
    </source>
</evidence>
<sequence length="521" mass="57984">MFLKHIFKAFIIIGSIIEPFTNAKGSKCFSINDSNYCKSFMNDGIKLYAGPNMFKKSLGVSLSNVKDFDEQLSNLRNNPVYPAERTYLESEFGCSSYDPFDFKDTNRYIYTYQCSSLINDKVSKCNEKESSKNKIKKICKSTCLLYYEAIQSIFNNTKSCQDESKKPARDAKLQEIFTHCEEYTDDSEGCLLGVDDEGKYCGYRNQDFRDKYCEENPTQVCCTKTRTEDANNDKLLKICLYVIGGVAILLVVVLIVLKIYSTNKNKRDEASRAEAEALERKREEEREKYREQLSKEYSDTASAPLLQQVSVNSSVSSPYNSPRPPPPAQSNNPNAIHRPGSNSPQPIINPRSTPQGPNHAQPRPPPQGARDSPRNGPSQPPQHPGPRGPGPNPSRPPPGARDSPRNSPSQPPQHQSSRGTPGSNPSRPPPPGSRDSPRNSPIHPPQHQGSRGTPGSNPSRPPPPGSRDSPRNGPTRPPQGSRDSPRNSPNHPPQHQGSRGSPNHNHNENDRPKLLSNNNRY</sequence>
<feature type="region of interest" description="Disordered" evidence="1">
    <location>
        <begin position="278"/>
        <end position="521"/>
    </location>
</feature>
<dbReference type="AlphaFoldDB" id="A0A1Y2AWI5"/>
<feature type="compositionally biased region" description="Low complexity" evidence="1">
    <location>
        <begin position="307"/>
        <end position="320"/>
    </location>
</feature>
<feature type="compositionally biased region" description="Low complexity" evidence="1">
    <location>
        <begin position="405"/>
        <end position="425"/>
    </location>
</feature>
<evidence type="ECO:0000256" key="2">
    <source>
        <dbReference type="SAM" id="Phobius"/>
    </source>
</evidence>
<feature type="transmembrane region" description="Helical" evidence="2">
    <location>
        <begin position="235"/>
        <end position="257"/>
    </location>
</feature>
<reference evidence="3 4" key="1">
    <citation type="submission" date="2016-08" db="EMBL/GenBank/DDBJ databases">
        <title>A Parts List for Fungal Cellulosomes Revealed by Comparative Genomics.</title>
        <authorList>
            <consortium name="DOE Joint Genome Institute"/>
            <person name="Haitjema C.H."/>
            <person name="Gilmore S.P."/>
            <person name="Henske J.K."/>
            <person name="Solomon K.V."/>
            <person name="De Groot R."/>
            <person name="Kuo A."/>
            <person name="Mondo S.J."/>
            <person name="Salamov A.A."/>
            <person name="Labutti K."/>
            <person name="Zhao Z."/>
            <person name="Chiniquy J."/>
            <person name="Barry K."/>
            <person name="Brewer H.M."/>
            <person name="Purvine S.O."/>
            <person name="Wright A.T."/>
            <person name="Boxma B."/>
            <person name="Van Alen T."/>
            <person name="Hackstein J.H."/>
            <person name="Baker S.E."/>
            <person name="Grigoriev I.V."/>
            <person name="O'Malley M.A."/>
        </authorList>
    </citation>
    <scope>NUCLEOTIDE SEQUENCE [LARGE SCALE GENOMIC DNA]</scope>
    <source>
        <strain evidence="3 4">G1</strain>
    </source>
</reference>
<feature type="compositionally biased region" description="Low complexity" evidence="1">
    <location>
        <begin position="449"/>
        <end position="458"/>
    </location>
</feature>
<protein>
    <submittedName>
        <fullName evidence="3">Uncharacterized protein</fullName>
    </submittedName>
</protein>
<feature type="compositionally biased region" description="Basic and acidic residues" evidence="1">
    <location>
        <begin position="278"/>
        <end position="298"/>
    </location>
</feature>
<evidence type="ECO:0000313" key="4">
    <source>
        <dbReference type="Proteomes" id="UP000193920"/>
    </source>
</evidence>
<comment type="caution">
    <text evidence="3">The sequence shown here is derived from an EMBL/GenBank/DDBJ whole genome shotgun (WGS) entry which is preliminary data.</text>
</comment>
<name>A0A1Y2AWI5_9FUNG</name>
<dbReference type="Proteomes" id="UP000193920">
    <property type="component" value="Unassembled WGS sequence"/>
</dbReference>
<feature type="compositionally biased region" description="Polar residues" evidence="1">
    <location>
        <begin position="340"/>
        <end position="358"/>
    </location>
</feature>
<dbReference type="EMBL" id="MCOG01000197">
    <property type="protein sequence ID" value="ORY26912.1"/>
    <property type="molecule type" value="Genomic_DNA"/>
</dbReference>
<feature type="compositionally biased region" description="Polar residues" evidence="1">
    <location>
        <begin position="486"/>
        <end position="504"/>
    </location>
</feature>
<dbReference type="STRING" id="1754190.A0A1Y2AWI5"/>
<gene>
    <name evidence="3" type="ORF">LY90DRAFT_674461</name>
</gene>
<proteinExistence type="predicted"/>
<keyword evidence="2" id="KW-0812">Transmembrane</keyword>
<organism evidence="3 4">
    <name type="scientific">Neocallimastix californiae</name>
    <dbReference type="NCBI Taxonomy" id="1754190"/>
    <lineage>
        <taxon>Eukaryota</taxon>
        <taxon>Fungi</taxon>
        <taxon>Fungi incertae sedis</taxon>
        <taxon>Chytridiomycota</taxon>
        <taxon>Chytridiomycota incertae sedis</taxon>
        <taxon>Neocallimastigomycetes</taxon>
        <taxon>Neocallimastigales</taxon>
        <taxon>Neocallimastigaceae</taxon>
        <taxon>Neocallimastix</taxon>
    </lineage>
</organism>
<evidence type="ECO:0000313" key="3">
    <source>
        <dbReference type="EMBL" id="ORY26912.1"/>
    </source>
</evidence>
<keyword evidence="2" id="KW-1133">Transmembrane helix</keyword>
<keyword evidence="4" id="KW-1185">Reference proteome</keyword>
<accession>A0A1Y2AWI5</accession>